<dbReference type="InterPro" id="IPR007728">
    <property type="entry name" value="Pre-SET_dom"/>
</dbReference>
<dbReference type="SMART" id="SM00468">
    <property type="entry name" value="PreSET"/>
    <property type="match status" value="1"/>
</dbReference>
<keyword evidence="2" id="KW-0158">Chromosome</keyword>
<dbReference type="InterPro" id="IPR046341">
    <property type="entry name" value="SET_dom_sf"/>
</dbReference>
<dbReference type="SMART" id="SM00317">
    <property type="entry name" value="SET"/>
    <property type="match status" value="1"/>
</dbReference>
<proteinExistence type="predicted"/>
<dbReference type="Pfam" id="PF18868">
    <property type="entry name" value="zf-C2H2_3rep"/>
    <property type="match status" value="1"/>
</dbReference>
<dbReference type="SMART" id="SM00355">
    <property type="entry name" value="ZnF_C2H2"/>
    <property type="match status" value="4"/>
</dbReference>
<evidence type="ECO:0000313" key="10">
    <source>
        <dbReference type="EMBL" id="CAI9110041.1"/>
    </source>
</evidence>
<evidence type="ECO:0000256" key="5">
    <source>
        <dbReference type="ARBA" id="ARBA00022691"/>
    </source>
</evidence>
<evidence type="ECO:0000259" key="7">
    <source>
        <dbReference type="PROSITE" id="PS50280"/>
    </source>
</evidence>
<accession>A0AAV1DSP7</accession>
<keyword evidence="3" id="KW-0489">Methyltransferase</keyword>
<dbReference type="SUPFAM" id="SSF82199">
    <property type="entry name" value="SET domain"/>
    <property type="match status" value="1"/>
</dbReference>
<evidence type="ECO:0000256" key="3">
    <source>
        <dbReference type="ARBA" id="ARBA00022603"/>
    </source>
</evidence>
<dbReference type="PROSITE" id="PS50868">
    <property type="entry name" value="POST_SET"/>
    <property type="match status" value="1"/>
</dbReference>
<keyword evidence="5" id="KW-0949">S-adenosyl-L-methionine</keyword>
<evidence type="ECO:0000259" key="9">
    <source>
        <dbReference type="PROSITE" id="PS50868"/>
    </source>
</evidence>
<dbReference type="GO" id="GO:0042054">
    <property type="term" value="F:histone methyltransferase activity"/>
    <property type="evidence" value="ECO:0007669"/>
    <property type="project" value="InterPro"/>
</dbReference>
<dbReference type="PROSITE" id="PS00028">
    <property type="entry name" value="ZINC_FINGER_C2H2_1"/>
    <property type="match status" value="4"/>
</dbReference>
<dbReference type="Gene3D" id="2.170.270.10">
    <property type="entry name" value="SET domain"/>
    <property type="match status" value="1"/>
</dbReference>
<evidence type="ECO:0000256" key="6">
    <source>
        <dbReference type="SAM" id="MobiDB-lite"/>
    </source>
</evidence>
<comment type="subcellular location">
    <subcellularLocation>
        <location evidence="1">Chromosome</location>
    </subcellularLocation>
</comment>
<dbReference type="Pfam" id="PF05033">
    <property type="entry name" value="Pre-SET"/>
    <property type="match status" value="1"/>
</dbReference>
<dbReference type="PANTHER" id="PTHR47325">
    <property type="entry name" value="HISTONE-LYSINE N-METHYLTRANSFERASE SUVR5"/>
    <property type="match status" value="1"/>
</dbReference>
<keyword evidence="11" id="KW-1185">Reference proteome</keyword>
<dbReference type="Gene3D" id="3.30.160.60">
    <property type="entry name" value="Classic Zinc Finger"/>
    <property type="match status" value="1"/>
</dbReference>
<feature type="region of interest" description="Disordered" evidence="6">
    <location>
        <begin position="369"/>
        <end position="398"/>
    </location>
</feature>
<dbReference type="PROSITE" id="PS50867">
    <property type="entry name" value="PRE_SET"/>
    <property type="match status" value="1"/>
</dbReference>
<keyword evidence="4" id="KW-0808">Transferase</keyword>
<dbReference type="InterPro" id="IPR040689">
    <property type="entry name" value="SUVR5_Znf-C2H2_3rpt"/>
</dbReference>
<gene>
    <name evidence="10" type="ORF">OLC1_LOCUS17793</name>
</gene>
<evidence type="ECO:0000313" key="11">
    <source>
        <dbReference type="Proteomes" id="UP001161247"/>
    </source>
</evidence>
<sequence length="1497" mass="167960">MEVLPCSGVSYSAEPDCPVQGSRASLMFAGESNSLEHIEDRQCIDSKVDDLELNLERPKEGGKCLVAEVPTLEVQGNGGAHYDVDVHDQELSFDSHDSGNEKSKAQDQLIGSSVYTNKSGQSSVNQELRAFIPESTWLETDEPLAVWVKWRGNWQAGIRCARADWPLSTLRAKPTHDRKKYLVIFFPRTRNFSWADELLIRSINEFPEPIACNTHEDGARMVNDLALPRRFVMQKLAVGTLDVLDQLHSEALMETSRNVMAWKEFALEASRCDGYNDLGKMLLKLQNMISESCISSQWLNHSRASWVERCQGACSAEVVEILKEELVDSILWDVVNSLANGTAQYELSSEWRTWKNDAMKWFSLSNPILGGSEHEQPDDDGSPVNMDTQMSRKRPKLEVRRAEMHVSPTKIVQSSDHNVPVETDSTYFSGDMVGAATLESEPSKELQPLEGAVPPGSPSVVEKWGAIVVEAKTFDAIQVNNVELTPESGAIIVSSADAVTKSRRCIAFIEHKGRQCVRWANEGDVYCCVHLASRFSSCSAKVEARASVDSPMCGGTTVLGTKCKHRSLHGSSFCKKHRPKDHKEIHSSLSEISLKRKHEESTNRSGSVDCKEIVLFGGVESSLQTPISFMGGDAKNSNGLQDLFEKPRNPLPETGCCIGLFQDGHESCLESPKRYSLYCDKHIPSWLKRARNGKSRIISKEVFIELLTDCESVEQKLNLHRACELFYRLFKSILSMRNPVPKDVQFQWALSEAAKDTAIRDFLLKLVCREKERIERLWGFCINQDLQASTSIDASRAVLMEAESDHDTETTMKCKLCTEKFIDDQALGTHWMEHHKKEAQWLFRGYVCAICLDSFTNKKVLELHVQERHRVQFVEQCMLLQCIPCGSHFGNSDQLWLHVLSVHPNNLKQLSASEQQNLSMIVAPIQNSELERSGVVGNGNTEHSSIRKFICRFCGLKFDLLPDLGRHHQAAHKVLDSSGAYLPKRGLRLFAQKLKSGRYNRAGFKKGIGSTPYRIRSKSAQNMRKQIRMPSLDSFASLEIHTGDFDTGSLGRLADSQCSAVAQVLFSEIKRTKPRPTNLEILSIARMACCKVSLLASLSAKYDSLPDRIYLRAAKLCSEQNILVNWHQEGFICPRGCKTFESQEEWSRLIPLSDDVAVPKHSVPVDPVTSEWTMDECHFVIDSRHFSQDSSERIILCDDISFGKESVPIACVVDENLLGSLHIMADGSDGQITACSLPWESFTYITKPLLDGCLGLEVEGSQLGCACAYSVCSPVSCDHVYLFDNDYEDAKDIYGKSMHGRFPYDERGRIILEEGYLVYECNQGCRCNKTCQNRVLQNGVRVKLEIFKTEKKGWAVRAREAILRGTFVCEYVGEVIDEQEAIDRRTRYGDDGCGYFYEIDAQVNDISRLTEGHVSFVIDATNQGNVSRYINHSCSPNLANHQVLVESMDCQLAHIGLFASRDIAMGEELTYDYRYKLLPGEGSPCLCGAPNCRGRLY</sequence>
<dbReference type="GO" id="GO:0005634">
    <property type="term" value="C:nucleus"/>
    <property type="evidence" value="ECO:0007669"/>
    <property type="project" value="InterPro"/>
</dbReference>
<dbReference type="Proteomes" id="UP001161247">
    <property type="component" value="Chromosome 6"/>
</dbReference>
<feature type="domain" description="Pre-SET" evidence="8">
    <location>
        <begin position="1263"/>
        <end position="1339"/>
    </location>
</feature>
<organism evidence="10 11">
    <name type="scientific">Oldenlandia corymbosa var. corymbosa</name>
    <dbReference type="NCBI Taxonomy" id="529605"/>
    <lineage>
        <taxon>Eukaryota</taxon>
        <taxon>Viridiplantae</taxon>
        <taxon>Streptophyta</taxon>
        <taxon>Embryophyta</taxon>
        <taxon>Tracheophyta</taxon>
        <taxon>Spermatophyta</taxon>
        <taxon>Magnoliopsida</taxon>
        <taxon>eudicotyledons</taxon>
        <taxon>Gunneridae</taxon>
        <taxon>Pentapetalae</taxon>
        <taxon>asterids</taxon>
        <taxon>lamiids</taxon>
        <taxon>Gentianales</taxon>
        <taxon>Rubiaceae</taxon>
        <taxon>Rubioideae</taxon>
        <taxon>Spermacoceae</taxon>
        <taxon>Hedyotis-Oldenlandia complex</taxon>
        <taxon>Oldenlandia</taxon>
    </lineage>
</organism>
<feature type="domain" description="SET" evidence="7">
    <location>
        <begin position="1342"/>
        <end position="1474"/>
    </location>
</feature>
<dbReference type="SMART" id="SM00508">
    <property type="entry name" value="PostSET"/>
    <property type="match status" value="1"/>
</dbReference>
<feature type="region of interest" description="Disordered" evidence="6">
    <location>
        <begin position="576"/>
        <end position="600"/>
    </location>
</feature>
<name>A0AAV1DSP7_OLDCO</name>
<dbReference type="Pfam" id="PF00856">
    <property type="entry name" value="SET"/>
    <property type="match status" value="1"/>
</dbReference>
<reference evidence="10" key="1">
    <citation type="submission" date="2023-03" db="EMBL/GenBank/DDBJ databases">
        <authorList>
            <person name="Julca I."/>
        </authorList>
    </citation>
    <scope>NUCLEOTIDE SEQUENCE</scope>
</reference>
<dbReference type="InterPro" id="IPR003616">
    <property type="entry name" value="Post-SET_dom"/>
</dbReference>
<evidence type="ECO:0000256" key="4">
    <source>
        <dbReference type="ARBA" id="ARBA00022679"/>
    </source>
</evidence>
<dbReference type="PANTHER" id="PTHR47325:SF1">
    <property type="entry name" value="HISTONE-LYSINE N-METHYLTRANSFERASE SUVR5"/>
    <property type="match status" value="1"/>
</dbReference>
<evidence type="ECO:0000256" key="1">
    <source>
        <dbReference type="ARBA" id="ARBA00004286"/>
    </source>
</evidence>
<evidence type="ECO:0000259" key="8">
    <source>
        <dbReference type="PROSITE" id="PS50867"/>
    </source>
</evidence>
<evidence type="ECO:0000256" key="2">
    <source>
        <dbReference type="ARBA" id="ARBA00022454"/>
    </source>
</evidence>
<feature type="domain" description="Post-SET" evidence="9">
    <location>
        <begin position="1481"/>
        <end position="1497"/>
    </location>
</feature>
<dbReference type="GO" id="GO:0005694">
    <property type="term" value="C:chromosome"/>
    <property type="evidence" value="ECO:0007669"/>
    <property type="project" value="UniProtKB-SubCell"/>
</dbReference>
<dbReference type="InterPro" id="IPR001214">
    <property type="entry name" value="SET_dom"/>
</dbReference>
<dbReference type="EMBL" id="OX459123">
    <property type="protein sequence ID" value="CAI9110041.1"/>
    <property type="molecule type" value="Genomic_DNA"/>
</dbReference>
<dbReference type="InterPro" id="IPR013087">
    <property type="entry name" value="Znf_C2H2_type"/>
</dbReference>
<dbReference type="GO" id="GO:0008270">
    <property type="term" value="F:zinc ion binding"/>
    <property type="evidence" value="ECO:0007669"/>
    <property type="project" value="InterPro"/>
</dbReference>
<protein>
    <submittedName>
        <fullName evidence="10">OLC1v1010002C1</fullName>
    </submittedName>
</protein>
<dbReference type="PROSITE" id="PS50280">
    <property type="entry name" value="SET"/>
    <property type="match status" value="1"/>
</dbReference>
<dbReference type="GO" id="GO:0032259">
    <property type="term" value="P:methylation"/>
    <property type="evidence" value="ECO:0007669"/>
    <property type="project" value="UniProtKB-KW"/>
</dbReference>